<dbReference type="PROSITE" id="PS50076">
    <property type="entry name" value="DNAJ_2"/>
    <property type="match status" value="1"/>
</dbReference>
<accession>A0A852ZF40</accession>
<dbReference type="EMBL" id="JACBZH010000001">
    <property type="protein sequence ID" value="NYH90903.1"/>
    <property type="molecule type" value="Genomic_DNA"/>
</dbReference>
<evidence type="ECO:0000256" key="2">
    <source>
        <dbReference type="ARBA" id="ARBA00023016"/>
    </source>
</evidence>
<keyword evidence="1" id="KW-0235">DNA replication</keyword>
<dbReference type="SUPFAM" id="SSF46565">
    <property type="entry name" value="Chaperone J-domain"/>
    <property type="match status" value="1"/>
</dbReference>
<evidence type="ECO:0000313" key="7">
    <source>
        <dbReference type="Proteomes" id="UP000579605"/>
    </source>
</evidence>
<dbReference type="InterPro" id="IPR008971">
    <property type="entry name" value="HSP40/DnaJ_pept-bd"/>
</dbReference>
<dbReference type="CDD" id="cd10747">
    <property type="entry name" value="DnaJ_C"/>
    <property type="match status" value="1"/>
</dbReference>
<dbReference type="AlphaFoldDB" id="A0A852ZF40"/>
<evidence type="ECO:0000256" key="4">
    <source>
        <dbReference type="SAM" id="MobiDB-lite"/>
    </source>
</evidence>
<dbReference type="FunFam" id="2.60.260.20:FF:000013">
    <property type="entry name" value="DnaJ subfamily B member 11"/>
    <property type="match status" value="1"/>
</dbReference>
<keyword evidence="7" id="KW-1185">Reference proteome</keyword>
<dbReference type="Gene3D" id="2.60.260.20">
    <property type="entry name" value="Urease metallochaperone UreE, N-terminal domain"/>
    <property type="match status" value="2"/>
</dbReference>
<comment type="caution">
    <text evidence="6">The sequence shown here is derived from an EMBL/GenBank/DDBJ whole genome shotgun (WGS) entry which is preliminary data.</text>
</comment>
<dbReference type="InterPro" id="IPR036869">
    <property type="entry name" value="J_dom_sf"/>
</dbReference>
<organism evidence="6 7">
    <name type="scientific">Actinopolymorpha rutila</name>
    <dbReference type="NCBI Taxonomy" id="446787"/>
    <lineage>
        <taxon>Bacteria</taxon>
        <taxon>Bacillati</taxon>
        <taxon>Actinomycetota</taxon>
        <taxon>Actinomycetes</taxon>
        <taxon>Propionibacteriales</taxon>
        <taxon>Actinopolymorphaceae</taxon>
        <taxon>Actinopolymorpha</taxon>
    </lineage>
</organism>
<dbReference type="GO" id="GO:0003677">
    <property type="term" value="F:DNA binding"/>
    <property type="evidence" value="ECO:0007669"/>
    <property type="project" value="UniProtKB-KW"/>
</dbReference>
<evidence type="ECO:0000256" key="1">
    <source>
        <dbReference type="ARBA" id="ARBA00022705"/>
    </source>
</evidence>
<reference evidence="6 7" key="1">
    <citation type="submission" date="2020-07" db="EMBL/GenBank/DDBJ databases">
        <title>Sequencing the genomes of 1000 actinobacteria strains.</title>
        <authorList>
            <person name="Klenk H.-P."/>
        </authorList>
    </citation>
    <scope>NUCLEOTIDE SEQUENCE [LARGE SCALE GENOMIC DNA]</scope>
    <source>
        <strain evidence="6 7">DSM 18448</strain>
    </source>
</reference>
<protein>
    <submittedName>
        <fullName evidence="6">Curved DNA-binding protein</fullName>
    </submittedName>
</protein>
<dbReference type="Gene3D" id="1.10.287.110">
    <property type="entry name" value="DnaJ domain"/>
    <property type="match status" value="1"/>
</dbReference>
<gene>
    <name evidence="6" type="ORF">F4554_003541</name>
</gene>
<dbReference type="InterPro" id="IPR018253">
    <property type="entry name" value="DnaJ_domain_CS"/>
</dbReference>
<keyword evidence="3" id="KW-0143">Chaperone</keyword>
<evidence type="ECO:0000259" key="5">
    <source>
        <dbReference type="PROSITE" id="PS50076"/>
    </source>
</evidence>
<feature type="region of interest" description="Disordered" evidence="4">
    <location>
        <begin position="275"/>
        <end position="362"/>
    </location>
</feature>
<dbReference type="CDD" id="cd06257">
    <property type="entry name" value="DnaJ"/>
    <property type="match status" value="1"/>
</dbReference>
<feature type="domain" description="J" evidence="5">
    <location>
        <begin position="5"/>
        <end position="69"/>
    </location>
</feature>
<dbReference type="GO" id="GO:0051082">
    <property type="term" value="F:unfolded protein binding"/>
    <property type="evidence" value="ECO:0007669"/>
    <property type="project" value="InterPro"/>
</dbReference>
<evidence type="ECO:0000313" key="6">
    <source>
        <dbReference type="EMBL" id="NYH90903.1"/>
    </source>
</evidence>
<proteinExistence type="predicted"/>
<dbReference type="RefSeq" id="WP_179788580.1">
    <property type="nucleotide sequence ID" value="NZ_JACBZH010000001.1"/>
</dbReference>
<dbReference type="PROSITE" id="PS00636">
    <property type="entry name" value="DNAJ_1"/>
    <property type="match status" value="1"/>
</dbReference>
<dbReference type="PANTHER" id="PTHR43096">
    <property type="entry name" value="DNAJ HOMOLOG 1, MITOCHONDRIAL-RELATED"/>
    <property type="match status" value="1"/>
</dbReference>
<dbReference type="SMART" id="SM00271">
    <property type="entry name" value="DnaJ"/>
    <property type="match status" value="1"/>
</dbReference>
<dbReference type="Pfam" id="PF01556">
    <property type="entry name" value="DnaJ_C"/>
    <property type="match status" value="1"/>
</dbReference>
<dbReference type="Proteomes" id="UP000579605">
    <property type="component" value="Unassembled WGS sequence"/>
</dbReference>
<name>A0A852ZF40_9ACTN</name>
<keyword evidence="2" id="KW-0346">Stress response</keyword>
<feature type="compositionally biased region" description="Low complexity" evidence="4">
    <location>
        <begin position="343"/>
        <end position="356"/>
    </location>
</feature>
<dbReference type="PRINTS" id="PR00625">
    <property type="entry name" value="JDOMAIN"/>
</dbReference>
<dbReference type="Pfam" id="PF00226">
    <property type="entry name" value="DnaJ"/>
    <property type="match status" value="1"/>
</dbReference>
<sequence length="362" mass="38369">MADRDFYQVLGVPRTATREEIQRAYRRLARENHPDVNKDPGAEDRFKDVSEAYDVLSDPDLRKRYDVFGADFRRVPDDVDPDTWMQAQAQAQARARAGGRARAGAGARGAGGFGGFEGFEGFEGFGGVEGEEVDLEDLLSGMFGGRAGRAGRGRAGRGGRGFGPIPGADQEAELPLTVEEAYRGGPRSVTLSGPGGTRRYDVNVPPGVTDGQRIRLAGQGGQGSDGAPPGDLHLVVRLLPHPRYRVRGRDIHLDLPLAAWEAALGATVAVDTPGGEAKVKVPPGTSSGRSLRLRGRGMPNPNGNPGDLYAQVRIMVPPHPSEEERRLWSELAQASGFDPRADSGTGAPGTSSQSSGSGAGRR</sequence>
<dbReference type="GO" id="GO:0005737">
    <property type="term" value="C:cytoplasm"/>
    <property type="evidence" value="ECO:0007669"/>
    <property type="project" value="TreeGrafter"/>
</dbReference>
<dbReference type="SUPFAM" id="SSF49493">
    <property type="entry name" value="HSP40/DnaJ peptide-binding domain"/>
    <property type="match status" value="2"/>
</dbReference>
<dbReference type="InterPro" id="IPR002939">
    <property type="entry name" value="DnaJ_C"/>
</dbReference>
<dbReference type="GO" id="GO:0042026">
    <property type="term" value="P:protein refolding"/>
    <property type="evidence" value="ECO:0007669"/>
    <property type="project" value="TreeGrafter"/>
</dbReference>
<feature type="compositionally biased region" description="Low complexity" evidence="4">
    <location>
        <begin position="286"/>
        <end position="306"/>
    </location>
</feature>
<keyword evidence="6" id="KW-0238">DNA-binding</keyword>
<feature type="region of interest" description="Disordered" evidence="4">
    <location>
        <begin position="149"/>
        <end position="169"/>
    </location>
</feature>
<dbReference type="PANTHER" id="PTHR43096:SF54">
    <property type="entry name" value="CHAPERONE PROTEIN DNAJ 1"/>
    <property type="match status" value="1"/>
</dbReference>
<dbReference type="InterPro" id="IPR001623">
    <property type="entry name" value="DnaJ_domain"/>
</dbReference>
<evidence type="ECO:0000256" key="3">
    <source>
        <dbReference type="ARBA" id="ARBA00023186"/>
    </source>
</evidence>